<organism evidence="2 3">
    <name type="scientific">Nocardia cerradoensis</name>
    <dbReference type="NCBI Taxonomy" id="85688"/>
    <lineage>
        <taxon>Bacteria</taxon>
        <taxon>Bacillati</taxon>
        <taxon>Actinomycetota</taxon>
        <taxon>Actinomycetes</taxon>
        <taxon>Mycobacteriales</taxon>
        <taxon>Nocardiaceae</taxon>
        <taxon>Nocardia</taxon>
    </lineage>
</organism>
<dbReference type="GO" id="GO:0003677">
    <property type="term" value="F:DNA binding"/>
    <property type="evidence" value="ECO:0007669"/>
    <property type="project" value="InterPro"/>
</dbReference>
<dbReference type="EMBL" id="NGAF01000014">
    <property type="protein sequence ID" value="OXR42373.1"/>
    <property type="molecule type" value="Genomic_DNA"/>
</dbReference>
<evidence type="ECO:0000313" key="2">
    <source>
        <dbReference type="EMBL" id="OXR42373.1"/>
    </source>
</evidence>
<protein>
    <recommendedName>
        <fullName evidence="1">HTH cro/C1-type domain-containing protein</fullName>
    </recommendedName>
</protein>
<feature type="domain" description="HTH cro/C1-type" evidence="1">
    <location>
        <begin position="21"/>
        <end position="76"/>
    </location>
</feature>
<accession>A0A231H0J6</accession>
<dbReference type="RefSeq" id="WP_094027048.1">
    <property type="nucleotide sequence ID" value="NZ_NGAF01000014.1"/>
</dbReference>
<dbReference type="CDD" id="cd00093">
    <property type="entry name" value="HTH_XRE"/>
    <property type="match status" value="1"/>
</dbReference>
<dbReference type="SUPFAM" id="SSF47413">
    <property type="entry name" value="lambda repressor-like DNA-binding domains"/>
    <property type="match status" value="1"/>
</dbReference>
<dbReference type="AlphaFoldDB" id="A0A231H0J6"/>
<evidence type="ECO:0000313" key="3">
    <source>
        <dbReference type="Proteomes" id="UP000215506"/>
    </source>
</evidence>
<proteinExistence type="predicted"/>
<dbReference type="InterPro" id="IPR001387">
    <property type="entry name" value="Cro/C1-type_HTH"/>
</dbReference>
<dbReference type="PROSITE" id="PS50943">
    <property type="entry name" value="HTH_CROC1"/>
    <property type="match status" value="1"/>
</dbReference>
<dbReference type="SMART" id="SM00530">
    <property type="entry name" value="HTH_XRE"/>
    <property type="match status" value="1"/>
</dbReference>
<keyword evidence="3" id="KW-1185">Reference proteome</keyword>
<sequence>MGVGQKYDDSGIPPNDLGRRLREIRAWRGLSLEAAAGLAGISYGYLGKLERGEKSLENRRTLEAIAAALRVAPSEFSPVPWQAEHPSANDAAYAGLVAIENVLDVYELGEDPGLPVREWPAIAADIQRLIELSQSTADYAAQAELMPQLLGELHAVYVRSPAHRHEALIGMIWCYAAAMWTSKRLGGRGLPLLAAKEAQHCAVALESPAWHGFTAWLRGDATGGLSRPEQYRRAVRVADELRPHLNDDDVVQAYGMLHLSAALAAAVQGDRDTSETHLGEADDIARRLDTEVGSFGHMFFGRANVGIWQATIGNEFGDGTKLVERAHRVNVAAVPSASRQAEFHMEIGRALLTDRRRRDEGIATLIRAERLAPQRVHADVFVREAVADQLRSARRDAAGRELRGLAWRIGIAPDSGEPRR</sequence>
<gene>
    <name evidence="2" type="ORF">B7C42_05572</name>
</gene>
<dbReference type="InterPro" id="IPR010982">
    <property type="entry name" value="Lambda_DNA-bd_dom_sf"/>
</dbReference>
<comment type="caution">
    <text evidence="2">The sequence shown here is derived from an EMBL/GenBank/DDBJ whole genome shotgun (WGS) entry which is preliminary data.</text>
</comment>
<evidence type="ECO:0000259" key="1">
    <source>
        <dbReference type="PROSITE" id="PS50943"/>
    </source>
</evidence>
<dbReference type="Pfam" id="PF13560">
    <property type="entry name" value="HTH_31"/>
    <property type="match status" value="1"/>
</dbReference>
<reference evidence="2 3" key="1">
    <citation type="submission" date="2017-07" db="EMBL/GenBank/DDBJ databases">
        <title>First draft Genome Sequence of Nocardia cerradoensis isolated from human infection.</title>
        <authorList>
            <person name="Carrasco G."/>
        </authorList>
    </citation>
    <scope>NUCLEOTIDE SEQUENCE [LARGE SCALE GENOMIC DNA]</scope>
    <source>
        <strain evidence="2 3">CNM20130759</strain>
    </source>
</reference>
<dbReference type="Proteomes" id="UP000215506">
    <property type="component" value="Unassembled WGS sequence"/>
</dbReference>
<dbReference type="Gene3D" id="1.10.260.40">
    <property type="entry name" value="lambda repressor-like DNA-binding domains"/>
    <property type="match status" value="1"/>
</dbReference>
<name>A0A231H0J6_9NOCA</name>